<evidence type="ECO:0000313" key="1">
    <source>
        <dbReference type="EMBL" id="KAF9472915.1"/>
    </source>
</evidence>
<dbReference type="Proteomes" id="UP000807469">
    <property type="component" value="Unassembled WGS sequence"/>
</dbReference>
<proteinExistence type="predicted"/>
<organism evidence="1 2">
    <name type="scientific">Pholiota conissans</name>
    <dbReference type="NCBI Taxonomy" id="109636"/>
    <lineage>
        <taxon>Eukaryota</taxon>
        <taxon>Fungi</taxon>
        <taxon>Dikarya</taxon>
        <taxon>Basidiomycota</taxon>
        <taxon>Agaricomycotina</taxon>
        <taxon>Agaricomycetes</taxon>
        <taxon>Agaricomycetidae</taxon>
        <taxon>Agaricales</taxon>
        <taxon>Agaricineae</taxon>
        <taxon>Strophariaceae</taxon>
        <taxon>Pholiota</taxon>
    </lineage>
</organism>
<evidence type="ECO:0000313" key="2">
    <source>
        <dbReference type="Proteomes" id="UP000807469"/>
    </source>
</evidence>
<comment type="caution">
    <text evidence="1">The sequence shown here is derived from an EMBL/GenBank/DDBJ whole genome shotgun (WGS) entry which is preliminary data.</text>
</comment>
<reference evidence="1" key="1">
    <citation type="submission" date="2020-11" db="EMBL/GenBank/DDBJ databases">
        <authorList>
            <consortium name="DOE Joint Genome Institute"/>
            <person name="Ahrendt S."/>
            <person name="Riley R."/>
            <person name="Andreopoulos W."/>
            <person name="Labutti K."/>
            <person name="Pangilinan J."/>
            <person name="Ruiz-Duenas F.J."/>
            <person name="Barrasa J.M."/>
            <person name="Sanchez-Garcia M."/>
            <person name="Camarero S."/>
            <person name="Miyauchi S."/>
            <person name="Serrano A."/>
            <person name="Linde D."/>
            <person name="Babiker R."/>
            <person name="Drula E."/>
            <person name="Ayuso-Fernandez I."/>
            <person name="Pacheco R."/>
            <person name="Padilla G."/>
            <person name="Ferreira P."/>
            <person name="Barriuso J."/>
            <person name="Kellner H."/>
            <person name="Castanera R."/>
            <person name="Alfaro M."/>
            <person name="Ramirez L."/>
            <person name="Pisabarro A.G."/>
            <person name="Kuo A."/>
            <person name="Tritt A."/>
            <person name="Lipzen A."/>
            <person name="He G."/>
            <person name="Yan M."/>
            <person name="Ng V."/>
            <person name="Cullen D."/>
            <person name="Martin F."/>
            <person name="Rosso M.-N."/>
            <person name="Henrissat B."/>
            <person name="Hibbett D."/>
            <person name="Martinez A.T."/>
            <person name="Grigoriev I.V."/>
        </authorList>
    </citation>
    <scope>NUCLEOTIDE SEQUENCE</scope>
    <source>
        <strain evidence="1">CIRM-BRFM 674</strain>
    </source>
</reference>
<gene>
    <name evidence="1" type="ORF">BDN70DRAFT_424394</name>
</gene>
<protein>
    <submittedName>
        <fullName evidence="1">Uncharacterized protein</fullName>
    </submittedName>
</protein>
<accession>A0A9P6CTD0</accession>
<name>A0A9P6CTD0_9AGAR</name>
<dbReference type="EMBL" id="MU155486">
    <property type="protein sequence ID" value="KAF9472915.1"/>
    <property type="molecule type" value="Genomic_DNA"/>
</dbReference>
<sequence length="132" mass="14822">MSCVYSCSLGSLILMLEIVYVRSVCGLPSFLCASLLCLELVVQRARNANGAAKMERLDNGFTYDYRRDLLRYFSSYAFVFEPYPLPHSPSFRSNLTLTLPSPIVPHLTAPTPRTSHLSHPGLNVLQLDARRD</sequence>
<dbReference type="AlphaFoldDB" id="A0A9P6CTD0"/>
<keyword evidence="2" id="KW-1185">Reference proteome</keyword>